<dbReference type="InterPro" id="IPR007110">
    <property type="entry name" value="Ig-like_dom"/>
</dbReference>
<accession>A0ABY7DR71</accession>
<name>A0ABY7DR71_MYAAR</name>
<reference evidence="3" key="1">
    <citation type="submission" date="2022-11" db="EMBL/GenBank/DDBJ databases">
        <title>Centuries of genome instability and evolution in soft-shell clam transmissible cancer (bioRxiv).</title>
        <authorList>
            <person name="Hart S.F.M."/>
            <person name="Yonemitsu M.A."/>
            <person name="Giersch R.M."/>
            <person name="Beal B.F."/>
            <person name="Arriagada G."/>
            <person name="Davis B.W."/>
            <person name="Ostrander E.A."/>
            <person name="Goff S.P."/>
            <person name="Metzger M.J."/>
        </authorList>
    </citation>
    <scope>NUCLEOTIDE SEQUENCE</scope>
    <source>
        <strain evidence="3">MELC-2E11</strain>
        <tissue evidence="3">Siphon/mantle</tissue>
    </source>
</reference>
<dbReference type="PROSITE" id="PS50835">
    <property type="entry name" value="IG_LIKE"/>
    <property type="match status" value="1"/>
</dbReference>
<dbReference type="Gene3D" id="2.60.40.10">
    <property type="entry name" value="Immunoglobulins"/>
    <property type="match status" value="2"/>
</dbReference>
<dbReference type="Pfam" id="PF13927">
    <property type="entry name" value="Ig_3"/>
    <property type="match status" value="1"/>
</dbReference>
<evidence type="ECO:0000313" key="3">
    <source>
        <dbReference type="EMBL" id="WAR00198.1"/>
    </source>
</evidence>
<gene>
    <name evidence="3" type="ORF">MAR_024570</name>
</gene>
<sequence>MLGSRGTKDLINDLRLGFRLNSRDHAPRPYFTRDETNVTFIVGDTAKLMCGVMDIGTKLSYEEHYVVTWKRDTSLEPLTIGDTTFAQRTDYEVHHIDPYWNLLIKNVQLKHAAKSSEEQSLPIFAAINITGQQHVDKGQSIVLSCNATDTAAPPDHVDWFKDGNALHSNEANGVIITKKFSVTSRTISSILEIKNAKMSDKGTYTSEKPINKRVTDDEEKLQPSRMEPATGSAS</sequence>
<keyword evidence="4" id="KW-1185">Reference proteome</keyword>
<dbReference type="InterPro" id="IPR013783">
    <property type="entry name" value="Ig-like_fold"/>
</dbReference>
<dbReference type="EMBL" id="CP111014">
    <property type="protein sequence ID" value="WAR00198.1"/>
    <property type="molecule type" value="Genomic_DNA"/>
</dbReference>
<evidence type="ECO:0000313" key="4">
    <source>
        <dbReference type="Proteomes" id="UP001164746"/>
    </source>
</evidence>
<evidence type="ECO:0000259" key="2">
    <source>
        <dbReference type="PROSITE" id="PS50835"/>
    </source>
</evidence>
<dbReference type="InterPro" id="IPR036179">
    <property type="entry name" value="Ig-like_dom_sf"/>
</dbReference>
<feature type="region of interest" description="Disordered" evidence="1">
    <location>
        <begin position="199"/>
        <end position="234"/>
    </location>
</feature>
<dbReference type="SUPFAM" id="SSF48726">
    <property type="entry name" value="Immunoglobulin"/>
    <property type="match status" value="2"/>
</dbReference>
<dbReference type="InterPro" id="IPR003599">
    <property type="entry name" value="Ig_sub"/>
</dbReference>
<feature type="domain" description="Ig-like" evidence="2">
    <location>
        <begin position="122"/>
        <end position="222"/>
    </location>
</feature>
<organism evidence="3 4">
    <name type="scientific">Mya arenaria</name>
    <name type="common">Soft-shell clam</name>
    <dbReference type="NCBI Taxonomy" id="6604"/>
    <lineage>
        <taxon>Eukaryota</taxon>
        <taxon>Metazoa</taxon>
        <taxon>Spiralia</taxon>
        <taxon>Lophotrochozoa</taxon>
        <taxon>Mollusca</taxon>
        <taxon>Bivalvia</taxon>
        <taxon>Autobranchia</taxon>
        <taxon>Heteroconchia</taxon>
        <taxon>Euheterodonta</taxon>
        <taxon>Imparidentia</taxon>
        <taxon>Neoheterodontei</taxon>
        <taxon>Myida</taxon>
        <taxon>Myoidea</taxon>
        <taxon>Myidae</taxon>
        <taxon>Mya</taxon>
    </lineage>
</organism>
<protein>
    <recommendedName>
        <fullName evidence="2">Ig-like domain-containing protein</fullName>
    </recommendedName>
</protein>
<dbReference type="PANTHER" id="PTHR23279:SF36">
    <property type="entry name" value="DEFECTIVE PROBOSCIS EXTENSION RESPONSE 9, ISOFORM A"/>
    <property type="match status" value="1"/>
</dbReference>
<proteinExistence type="predicted"/>
<dbReference type="InterPro" id="IPR037448">
    <property type="entry name" value="Zig-8"/>
</dbReference>
<dbReference type="SMART" id="SM00409">
    <property type="entry name" value="IG"/>
    <property type="match status" value="2"/>
</dbReference>
<dbReference type="CDD" id="cd00096">
    <property type="entry name" value="Ig"/>
    <property type="match status" value="1"/>
</dbReference>
<dbReference type="PANTHER" id="PTHR23279">
    <property type="entry name" value="DEFECTIVE PROBOSCIS EXTENSION RESPONSE DPR -RELATED"/>
    <property type="match status" value="1"/>
</dbReference>
<evidence type="ECO:0000256" key="1">
    <source>
        <dbReference type="SAM" id="MobiDB-lite"/>
    </source>
</evidence>
<feature type="non-terminal residue" evidence="3">
    <location>
        <position position="1"/>
    </location>
</feature>
<dbReference type="Proteomes" id="UP001164746">
    <property type="component" value="Chromosome 3"/>
</dbReference>